<accession>A0A9Q3GPY2</accession>
<dbReference type="Pfam" id="PF07727">
    <property type="entry name" value="RVT_2"/>
    <property type="match status" value="1"/>
</dbReference>
<sequence>MAHSDEGTLAKGSLRHVHNTMLLGQVPTELYVECKEKVINSLPLAKDISVLENLKQALVSPHQHHWEQACLDELDLMKRQGLWQAIDRTPEMKTIGHCWVFNTKLDEYGNIKKFKRWKVCSFDVSGAYLYSPVEETVLMEPPTHFILSLRGKVLHLQKALYGMKQVGCYEAIIVIWIHVNNGVIASNSPIQIEEFCKALCNNFEIKWSDNMKQIVGLECAFGEGEVTILQTRLTNDIIEAHPRKIFQHDCPLPPIPKMTSDEQEAIMEATPFRLVIGLLAYLDCSLNLWGGKLERSQSGFMLKLGDAPILWGSKHQTVVVLSTCAAKYIALSDLMQHLVQVINQLTQLAQDFKKMIFCDNQAAVQVLIDNLSCKRMQYLNRAFFFVNNVIRKHGVMVKWVTTQEMQADALTKLLGQSLTQAL</sequence>
<evidence type="ECO:0000313" key="2">
    <source>
        <dbReference type="EMBL" id="MBW0475673.1"/>
    </source>
</evidence>
<evidence type="ECO:0000259" key="1">
    <source>
        <dbReference type="Pfam" id="PF07727"/>
    </source>
</evidence>
<dbReference type="CDD" id="cd09272">
    <property type="entry name" value="RNase_HI_RT_Ty1"/>
    <property type="match status" value="1"/>
</dbReference>
<keyword evidence="3" id="KW-1185">Reference proteome</keyword>
<dbReference type="AlphaFoldDB" id="A0A9Q3GPY2"/>
<feature type="domain" description="Reverse transcriptase Ty1/copia-type" evidence="1">
    <location>
        <begin position="115"/>
        <end position="167"/>
    </location>
</feature>
<reference evidence="2" key="1">
    <citation type="submission" date="2021-03" db="EMBL/GenBank/DDBJ databases">
        <title>Draft genome sequence of rust myrtle Austropuccinia psidii MF-1, a brazilian biotype.</title>
        <authorList>
            <person name="Quecine M.C."/>
            <person name="Pachon D.M.R."/>
            <person name="Bonatelli M.L."/>
            <person name="Correr F.H."/>
            <person name="Franceschini L.M."/>
            <person name="Leite T.F."/>
            <person name="Margarido G.R.A."/>
            <person name="Almeida C.A."/>
            <person name="Ferrarezi J.A."/>
            <person name="Labate C.A."/>
        </authorList>
    </citation>
    <scope>NUCLEOTIDE SEQUENCE</scope>
    <source>
        <strain evidence="2">MF-1</strain>
    </source>
</reference>
<evidence type="ECO:0000313" key="3">
    <source>
        <dbReference type="Proteomes" id="UP000765509"/>
    </source>
</evidence>
<gene>
    <name evidence="2" type="ORF">O181_015388</name>
</gene>
<dbReference type="OrthoDB" id="4356562at2759"/>
<name>A0A9Q3GPY2_9BASI</name>
<protein>
    <recommendedName>
        <fullName evidence="1">Reverse transcriptase Ty1/copia-type domain-containing protein</fullName>
    </recommendedName>
</protein>
<dbReference type="Proteomes" id="UP000765509">
    <property type="component" value="Unassembled WGS sequence"/>
</dbReference>
<comment type="caution">
    <text evidence="2">The sequence shown here is derived from an EMBL/GenBank/DDBJ whole genome shotgun (WGS) entry which is preliminary data.</text>
</comment>
<dbReference type="PANTHER" id="PTHR11439:SF483">
    <property type="entry name" value="PEPTIDE SYNTHASE GLIP-LIKE, PUTATIVE (AFU_ORTHOLOGUE AFUA_3G12920)-RELATED"/>
    <property type="match status" value="1"/>
</dbReference>
<proteinExistence type="predicted"/>
<dbReference type="PANTHER" id="PTHR11439">
    <property type="entry name" value="GAG-POL-RELATED RETROTRANSPOSON"/>
    <property type="match status" value="1"/>
</dbReference>
<dbReference type="InterPro" id="IPR013103">
    <property type="entry name" value="RVT_2"/>
</dbReference>
<organism evidence="2 3">
    <name type="scientific">Austropuccinia psidii MF-1</name>
    <dbReference type="NCBI Taxonomy" id="1389203"/>
    <lineage>
        <taxon>Eukaryota</taxon>
        <taxon>Fungi</taxon>
        <taxon>Dikarya</taxon>
        <taxon>Basidiomycota</taxon>
        <taxon>Pucciniomycotina</taxon>
        <taxon>Pucciniomycetes</taxon>
        <taxon>Pucciniales</taxon>
        <taxon>Sphaerophragmiaceae</taxon>
        <taxon>Austropuccinia</taxon>
    </lineage>
</organism>
<dbReference type="EMBL" id="AVOT02004198">
    <property type="protein sequence ID" value="MBW0475673.1"/>
    <property type="molecule type" value="Genomic_DNA"/>
</dbReference>